<reference evidence="1 2" key="1">
    <citation type="submission" date="2018-10" db="EMBL/GenBank/DDBJ databases">
        <authorList>
            <person name="Zhang X."/>
        </authorList>
    </citation>
    <scope>NUCLEOTIDE SEQUENCE [LARGE SCALE GENOMIC DNA]</scope>
    <source>
        <strain evidence="1 2">SK-G1</strain>
    </source>
</reference>
<evidence type="ECO:0000313" key="2">
    <source>
        <dbReference type="Proteomes" id="UP000280960"/>
    </source>
</evidence>
<organism evidence="1 2">
    <name type="scientific">Biomaibacter acetigenes</name>
    <dbReference type="NCBI Taxonomy" id="2316383"/>
    <lineage>
        <taxon>Bacteria</taxon>
        <taxon>Bacillati</taxon>
        <taxon>Bacillota</taxon>
        <taxon>Clostridia</taxon>
        <taxon>Thermosediminibacterales</taxon>
        <taxon>Tepidanaerobacteraceae</taxon>
        <taxon>Biomaibacter</taxon>
    </lineage>
</organism>
<evidence type="ECO:0000313" key="1">
    <source>
        <dbReference type="EMBL" id="AYO30841.1"/>
    </source>
</evidence>
<dbReference type="EMBL" id="CP033169">
    <property type="protein sequence ID" value="AYO30841.1"/>
    <property type="molecule type" value="Genomic_DNA"/>
</dbReference>
<dbReference type="RefSeq" id="WP_122014859.1">
    <property type="nucleotide sequence ID" value="NZ_CP033169.1"/>
</dbReference>
<dbReference type="KEGG" id="bacg:D2962_09635"/>
<accession>A0A3G2R610</accession>
<gene>
    <name evidence="1" type="ORF">D2962_09635</name>
</gene>
<dbReference type="AlphaFoldDB" id="A0A3G2R610"/>
<keyword evidence="2" id="KW-1185">Reference proteome</keyword>
<protein>
    <submittedName>
        <fullName evidence="1">Uncharacterized protein</fullName>
    </submittedName>
</protein>
<name>A0A3G2R610_9FIRM</name>
<dbReference type="Proteomes" id="UP000280960">
    <property type="component" value="Chromosome"/>
</dbReference>
<sequence>MKTFAGKRFFKVFVPSEARKDGVQFNEMHEIIANDESEAIIKAFNSKDYKPGYYTDVVVVEQYVGYGVSKVTEWSHRHYADTYEQTA</sequence>
<proteinExistence type="predicted"/>